<keyword evidence="6" id="KW-0489">Methyltransferase</keyword>
<dbReference type="GO" id="GO:0000785">
    <property type="term" value="C:chromatin"/>
    <property type="evidence" value="ECO:0007669"/>
    <property type="project" value="TreeGrafter"/>
</dbReference>
<dbReference type="FunFam" id="1.10.150.60:FF:000016">
    <property type="entry name" value="Putative Lysine-specific demethylase 5B"/>
    <property type="match status" value="1"/>
</dbReference>
<dbReference type="Gene3D" id="1.10.150.60">
    <property type="entry name" value="ARID DNA-binding domain"/>
    <property type="match status" value="1"/>
</dbReference>
<dbReference type="InterPro" id="IPR003349">
    <property type="entry name" value="JmjN"/>
</dbReference>
<accession>A0A1Y3BLE9</accession>
<dbReference type="AlphaFoldDB" id="A0A1Y3BLE9"/>
<dbReference type="SMART" id="SM00545">
    <property type="entry name" value="JmjN"/>
    <property type="match status" value="1"/>
</dbReference>
<protein>
    <submittedName>
        <fullName evidence="6">Lysine-specific demethylase 5A-like protein</fullName>
    </submittedName>
</protein>
<dbReference type="InterPro" id="IPR001606">
    <property type="entry name" value="ARID_dom"/>
</dbReference>
<evidence type="ECO:0000259" key="5">
    <source>
        <dbReference type="PROSITE" id="PS51183"/>
    </source>
</evidence>
<name>A0A1Y3BLE9_EURMA</name>
<organism evidence="6 7">
    <name type="scientific">Euroglyphus maynei</name>
    <name type="common">Mayne's house dust mite</name>
    <dbReference type="NCBI Taxonomy" id="6958"/>
    <lineage>
        <taxon>Eukaryota</taxon>
        <taxon>Metazoa</taxon>
        <taxon>Ecdysozoa</taxon>
        <taxon>Arthropoda</taxon>
        <taxon>Chelicerata</taxon>
        <taxon>Arachnida</taxon>
        <taxon>Acari</taxon>
        <taxon>Acariformes</taxon>
        <taxon>Sarcoptiformes</taxon>
        <taxon>Astigmata</taxon>
        <taxon>Psoroptidia</taxon>
        <taxon>Analgoidea</taxon>
        <taxon>Pyroglyphidae</taxon>
        <taxon>Pyroglyphinae</taxon>
        <taxon>Euroglyphus</taxon>
    </lineage>
</organism>
<comment type="caution">
    <text evidence="6">The sequence shown here is derived from an EMBL/GenBank/DDBJ whole genome shotgun (WGS) entry which is preliminary data.</text>
</comment>
<dbReference type="SMART" id="SM01014">
    <property type="entry name" value="ARID"/>
    <property type="match status" value="1"/>
</dbReference>
<evidence type="ECO:0000256" key="3">
    <source>
        <dbReference type="SAM" id="MobiDB-lite"/>
    </source>
</evidence>
<dbReference type="PANTHER" id="PTHR10694:SF33">
    <property type="entry name" value="LYSINE-SPECIFIC DEMETHYLASE 5"/>
    <property type="match status" value="1"/>
</dbReference>
<dbReference type="GO" id="GO:0005634">
    <property type="term" value="C:nucleus"/>
    <property type="evidence" value="ECO:0007669"/>
    <property type="project" value="TreeGrafter"/>
</dbReference>
<dbReference type="GO" id="GO:0032259">
    <property type="term" value="P:methylation"/>
    <property type="evidence" value="ECO:0007669"/>
    <property type="project" value="UniProtKB-KW"/>
</dbReference>
<dbReference type="InterPro" id="IPR036431">
    <property type="entry name" value="ARID_dom_sf"/>
</dbReference>
<evidence type="ECO:0000259" key="4">
    <source>
        <dbReference type="PROSITE" id="PS51011"/>
    </source>
</evidence>
<keyword evidence="1" id="KW-0479">Metal-binding</keyword>
<dbReference type="SMART" id="SM00501">
    <property type="entry name" value="BRIGHT"/>
    <property type="match status" value="1"/>
</dbReference>
<dbReference type="Pfam" id="PF01388">
    <property type="entry name" value="ARID"/>
    <property type="match status" value="1"/>
</dbReference>
<dbReference type="GO" id="GO:0006355">
    <property type="term" value="P:regulation of DNA-templated transcription"/>
    <property type="evidence" value="ECO:0007669"/>
    <property type="project" value="TreeGrafter"/>
</dbReference>
<keyword evidence="7" id="KW-1185">Reference proteome</keyword>
<keyword evidence="2" id="KW-0408">Iron</keyword>
<proteinExistence type="predicted"/>
<dbReference type="SUPFAM" id="SSF46774">
    <property type="entry name" value="ARID-like"/>
    <property type="match status" value="1"/>
</dbReference>
<dbReference type="OrthoDB" id="1678912at2759"/>
<feature type="domain" description="ARID" evidence="4">
    <location>
        <begin position="125"/>
        <end position="205"/>
    </location>
</feature>
<gene>
    <name evidence="6" type="ORF">BLA29_009557</name>
</gene>
<keyword evidence="6" id="KW-0808">Transferase</keyword>
<evidence type="ECO:0000256" key="2">
    <source>
        <dbReference type="ARBA" id="ARBA00023004"/>
    </source>
</evidence>
<evidence type="ECO:0000313" key="7">
    <source>
        <dbReference type="Proteomes" id="UP000194236"/>
    </source>
</evidence>
<feature type="domain" description="JmjN" evidence="5">
    <location>
        <begin position="59"/>
        <end position="101"/>
    </location>
</feature>
<dbReference type="Proteomes" id="UP000194236">
    <property type="component" value="Unassembled WGS sequence"/>
</dbReference>
<dbReference type="Pfam" id="PF02375">
    <property type="entry name" value="JmjN"/>
    <property type="match status" value="1"/>
</dbReference>
<dbReference type="EMBL" id="MUJZ01016382">
    <property type="protein sequence ID" value="OTF80834.1"/>
    <property type="molecule type" value="Genomic_DNA"/>
</dbReference>
<dbReference type="GO" id="GO:0008168">
    <property type="term" value="F:methyltransferase activity"/>
    <property type="evidence" value="ECO:0007669"/>
    <property type="project" value="UniProtKB-KW"/>
</dbReference>
<evidence type="ECO:0000256" key="1">
    <source>
        <dbReference type="ARBA" id="ARBA00022723"/>
    </source>
</evidence>
<feature type="region of interest" description="Disordered" evidence="3">
    <location>
        <begin position="1"/>
        <end position="41"/>
    </location>
</feature>
<dbReference type="PANTHER" id="PTHR10694">
    <property type="entry name" value="LYSINE-SPECIFIC DEMETHYLASE"/>
    <property type="match status" value="1"/>
</dbReference>
<dbReference type="GO" id="GO:0046872">
    <property type="term" value="F:metal ion binding"/>
    <property type="evidence" value="ECO:0007669"/>
    <property type="project" value="UniProtKB-KW"/>
</dbReference>
<dbReference type="GO" id="GO:0003677">
    <property type="term" value="F:DNA binding"/>
    <property type="evidence" value="ECO:0007669"/>
    <property type="project" value="InterPro"/>
</dbReference>
<reference evidence="6 7" key="1">
    <citation type="submission" date="2017-03" db="EMBL/GenBank/DDBJ databases">
        <title>Genome Survey of Euroglyphus maynei.</title>
        <authorList>
            <person name="Arlian L.G."/>
            <person name="Morgan M.S."/>
            <person name="Rider S.D."/>
        </authorList>
    </citation>
    <scope>NUCLEOTIDE SEQUENCE [LARGE SCALE GENOMIC DNA]</scope>
    <source>
        <strain evidence="6">Arlian Lab</strain>
        <tissue evidence="6">Whole body</tissue>
    </source>
</reference>
<feature type="compositionally biased region" description="Low complexity" evidence="3">
    <location>
        <begin position="8"/>
        <end position="23"/>
    </location>
</feature>
<dbReference type="GO" id="GO:0034647">
    <property type="term" value="F:histone H3K4me/H3K4me2/H3K4me3 demethylase activity"/>
    <property type="evidence" value="ECO:0007669"/>
    <property type="project" value="TreeGrafter"/>
</dbReference>
<sequence length="205" mass="24245">MMASSTINMNDQQQQQSDSNGDDQMSKNQEQQQQQLLPPPPEIDYEKLRSFSFEHPPECPIFRPTYEEFSLGPIDYISKIRSNAEPFGICKIIPPKEFQVPFAIDRNEFHFTPRTQRINDLEAGSRIRLNFTDKLCKFWNLQGITLRIPTIEKKYLDVYRLHSVVRDEGGFEICTRDRKWGKIAQRIGYQKHNSTSLRTYYERYL</sequence>
<evidence type="ECO:0000313" key="6">
    <source>
        <dbReference type="EMBL" id="OTF80834.1"/>
    </source>
</evidence>
<feature type="non-terminal residue" evidence="6">
    <location>
        <position position="205"/>
    </location>
</feature>
<dbReference type="PROSITE" id="PS51011">
    <property type="entry name" value="ARID"/>
    <property type="match status" value="1"/>
</dbReference>
<dbReference type="PROSITE" id="PS51183">
    <property type="entry name" value="JMJN"/>
    <property type="match status" value="1"/>
</dbReference>